<reference evidence="3 4" key="1">
    <citation type="submission" date="2016-10" db="EMBL/GenBank/DDBJ databases">
        <authorList>
            <person name="de Groot N.N."/>
        </authorList>
    </citation>
    <scope>NUCLEOTIDE SEQUENCE [LARGE SCALE GENOMIC DNA]</scope>
    <source>
        <strain evidence="3 4">AA1</strain>
    </source>
</reference>
<dbReference type="Proteomes" id="UP000198870">
    <property type="component" value="Unassembled WGS sequence"/>
</dbReference>
<name>A0A1G5GI97_9BACT</name>
<dbReference type="STRING" id="419481.SAMN05216233_110186"/>
<dbReference type="OrthoDB" id="8690069at2"/>
<proteinExistence type="predicted"/>
<dbReference type="RefSeq" id="WP_092211454.1">
    <property type="nucleotide sequence ID" value="NZ_FMUX01000010.1"/>
</dbReference>
<evidence type="ECO:0000256" key="1">
    <source>
        <dbReference type="ARBA" id="ARBA00022729"/>
    </source>
</evidence>
<evidence type="ECO:0000256" key="2">
    <source>
        <dbReference type="SAM" id="SignalP"/>
    </source>
</evidence>
<accession>A0A1G5GI97</accession>
<feature type="chain" id="PRO_5011757872" evidence="2">
    <location>
        <begin position="23"/>
        <end position="289"/>
    </location>
</feature>
<dbReference type="InterPro" id="IPR018389">
    <property type="entry name" value="DctP_fam"/>
</dbReference>
<dbReference type="AlphaFoldDB" id="A0A1G5GI97"/>
<keyword evidence="1 2" id="KW-0732">Signal</keyword>
<dbReference type="Gene3D" id="3.40.190.170">
    <property type="entry name" value="Bacterial extracellular solute-binding protein, family 7"/>
    <property type="match status" value="1"/>
</dbReference>
<evidence type="ECO:0000313" key="4">
    <source>
        <dbReference type="Proteomes" id="UP000198870"/>
    </source>
</evidence>
<gene>
    <name evidence="3" type="ORF">SAMN05216233_110186</name>
</gene>
<organism evidence="3 4">
    <name type="scientific">Desulfoluna spongiiphila</name>
    <dbReference type="NCBI Taxonomy" id="419481"/>
    <lineage>
        <taxon>Bacteria</taxon>
        <taxon>Pseudomonadati</taxon>
        <taxon>Thermodesulfobacteriota</taxon>
        <taxon>Desulfobacteria</taxon>
        <taxon>Desulfobacterales</taxon>
        <taxon>Desulfolunaceae</taxon>
        <taxon>Desulfoluna</taxon>
    </lineage>
</organism>
<dbReference type="GO" id="GO:0055085">
    <property type="term" value="P:transmembrane transport"/>
    <property type="evidence" value="ECO:0007669"/>
    <property type="project" value="InterPro"/>
</dbReference>
<protein>
    <submittedName>
        <fullName evidence="3">TRAP-type C4-dicarboxylate transport system, substrate-binding protein</fullName>
    </submittedName>
</protein>
<evidence type="ECO:0000313" key="3">
    <source>
        <dbReference type="EMBL" id="SCY51263.1"/>
    </source>
</evidence>
<sequence>MLKQLPLALIVLVSLTCPTADAEATQILRIGMSAPPESDQGIFARRFKTIVESLSRGEIRVSVFADSAFGNDPDLLDHLRSGSLAAVTVSTGNAVASVEELGTLALPGLVETHEEAVKATTGSTGSYWNELCMKKGNARILGWSYSGPRTVYAPGPLPRTPDRLRDFVVSATFTEWEAGTATTRDSLAASAHKDAVPLYRYYRMHPFVIGGAAWRQFSPEHRDILVQAGREAQQYAILMQALKPVDRQGALTRPALTNAQLQNLIWPEFYDLLGGKGPITRVLDAITWR</sequence>
<dbReference type="PANTHER" id="PTHR33376:SF4">
    <property type="entry name" value="SIALIC ACID-BINDING PERIPLASMIC PROTEIN SIAP"/>
    <property type="match status" value="1"/>
</dbReference>
<dbReference type="PANTHER" id="PTHR33376">
    <property type="match status" value="1"/>
</dbReference>
<keyword evidence="4" id="KW-1185">Reference proteome</keyword>
<dbReference type="EMBL" id="FMUX01000010">
    <property type="protein sequence ID" value="SCY51263.1"/>
    <property type="molecule type" value="Genomic_DNA"/>
</dbReference>
<dbReference type="InterPro" id="IPR038404">
    <property type="entry name" value="TRAP_DctP_sf"/>
</dbReference>
<dbReference type="Pfam" id="PF03480">
    <property type="entry name" value="DctP"/>
    <property type="match status" value="1"/>
</dbReference>
<feature type="signal peptide" evidence="2">
    <location>
        <begin position="1"/>
        <end position="22"/>
    </location>
</feature>